<protein>
    <submittedName>
        <fullName evidence="1">Unannotated protein</fullName>
    </submittedName>
</protein>
<sequence>MITHSRLVACASEVTAASASKSPSAARATLPAMNVAPDDTAIATSSRFSRDGRFRNVSGKWSADESLVAAFVRERVIMGPPRGMVVGRGTARRH</sequence>
<reference evidence="1" key="1">
    <citation type="submission" date="2020-05" db="EMBL/GenBank/DDBJ databases">
        <authorList>
            <person name="Chiriac C."/>
            <person name="Salcher M."/>
            <person name="Ghai R."/>
            <person name="Kavagutti S V."/>
        </authorList>
    </citation>
    <scope>NUCLEOTIDE SEQUENCE</scope>
</reference>
<evidence type="ECO:0000313" key="1">
    <source>
        <dbReference type="EMBL" id="CAB4597734.1"/>
    </source>
</evidence>
<proteinExistence type="predicted"/>
<accession>A0A6J6GF81</accession>
<gene>
    <name evidence="1" type="ORF">UFOPK1722_02011</name>
</gene>
<dbReference type="EMBL" id="CAEZTS010000262">
    <property type="protein sequence ID" value="CAB4597734.1"/>
    <property type="molecule type" value="Genomic_DNA"/>
</dbReference>
<name>A0A6J6GF81_9ZZZZ</name>
<organism evidence="1">
    <name type="scientific">freshwater metagenome</name>
    <dbReference type="NCBI Taxonomy" id="449393"/>
    <lineage>
        <taxon>unclassified sequences</taxon>
        <taxon>metagenomes</taxon>
        <taxon>ecological metagenomes</taxon>
    </lineage>
</organism>
<dbReference type="AlphaFoldDB" id="A0A6J6GF81"/>